<keyword evidence="1" id="KW-0165">Cleavage on pair of basic residues</keyword>
<sequence length="86" mass="9875">MGVKLCGWRLAETLQMICKDYGGFYSSNYRRMRDTSPDFSVQEEEGSIVLQGYPKEALWMNVVASTAFSRHNGLLCQPRTSEKKYI</sequence>
<organism evidence="4 5">
    <name type="scientific">Caerostris extrusa</name>
    <name type="common">Bark spider</name>
    <name type="synonym">Caerostris bankana</name>
    <dbReference type="NCBI Taxonomy" id="172846"/>
    <lineage>
        <taxon>Eukaryota</taxon>
        <taxon>Metazoa</taxon>
        <taxon>Ecdysozoa</taxon>
        <taxon>Arthropoda</taxon>
        <taxon>Chelicerata</taxon>
        <taxon>Arachnida</taxon>
        <taxon>Araneae</taxon>
        <taxon>Araneomorphae</taxon>
        <taxon>Entelegynae</taxon>
        <taxon>Araneoidea</taxon>
        <taxon>Araneidae</taxon>
        <taxon>Caerostris</taxon>
    </lineage>
</organism>
<name>A0AAV4XJH0_CAEEX</name>
<protein>
    <recommendedName>
        <fullName evidence="3">Insulin-like domain-containing protein</fullName>
    </recommendedName>
</protein>
<evidence type="ECO:0000259" key="3">
    <source>
        <dbReference type="Pfam" id="PF00049"/>
    </source>
</evidence>
<dbReference type="GO" id="GO:0005576">
    <property type="term" value="C:extracellular region"/>
    <property type="evidence" value="ECO:0007669"/>
    <property type="project" value="InterPro"/>
</dbReference>
<dbReference type="InterPro" id="IPR036438">
    <property type="entry name" value="Insulin-like_sf"/>
</dbReference>
<dbReference type="EMBL" id="BPLR01017826">
    <property type="protein sequence ID" value="GIY94802.1"/>
    <property type="molecule type" value="Genomic_DNA"/>
</dbReference>
<keyword evidence="2" id="KW-0732">Signal</keyword>
<keyword evidence="5" id="KW-1185">Reference proteome</keyword>
<evidence type="ECO:0000313" key="5">
    <source>
        <dbReference type="Proteomes" id="UP001054945"/>
    </source>
</evidence>
<proteinExistence type="predicted"/>
<evidence type="ECO:0000256" key="1">
    <source>
        <dbReference type="ARBA" id="ARBA00022685"/>
    </source>
</evidence>
<reference evidence="4 5" key="1">
    <citation type="submission" date="2021-06" db="EMBL/GenBank/DDBJ databases">
        <title>Caerostris extrusa draft genome.</title>
        <authorList>
            <person name="Kono N."/>
            <person name="Arakawa K."/>
        </authorList>
    </citation>
    <scope>NUCLEOTIDE SEQUENCE [LARGE SCALE GENOMIC DNA]</scope>
</reference>
<dbReference type="Pfam" id="PF00049">
    <property type="entry name" value="Insulin"/>
    <property type="match status" value="1"/>
</dbReference>
<dbReference type="GO" id="GO:0005179">
    <property type="term" value="F:hormone activity"/>
    <property type="evidence" value="ECO:0007669"/>
    <property type="project" value="InterPro"/>
</dbReference>
<feature type="domain" description="Insulin-like" evidence="3">
    <location>
        <begin position="4"/>
        <end position="39"/>
    </location>
</feature>
<evidence type="ECO:0000256" key="2">
    <source>
        <dbReference type="ARBA" id="ARBA00022729"/>
    </source>
</evidence>
<accession>A0AAV4XJH0</accession>
<evidence type="ECO:0000313" key="4">
    <source>
        <dbReference type="EMBL" id="GIY94802.1"/>
    </source>
</evidence>
<gene>
    <name evidence="4" type="ORF">CEXT_403191</name>
</gene>
<dbReference type="Gene3D" id="1.10.100.10">
    <property type="entry name" value="Insulin-like"/>
    <property type="match status" value="1"/>
</dbReference>
<dbReference type="SUPFAM" id="SSF56994">
    <property type="entry name" value="Insulin-like"/>
    <property type="match status" value="1"/>
</dbReference>
<comment type="caution">
    <text evidence="4">The sequence shown here is derived from an EMBL/GenBank/DDBJ whole genome shotgun (WGS) entry which is preliminary data.</text>
</comment>
<dbReference type="AlphaFoldDB" id="A0AAV4XJH0"/>
<dbReference type="InterPro" id="IPR016179">
    <property type="entry name" value="Insulin-like"/>
</dbReference>
<dbReference type="Proteomes" id="UP001054945">
    <property type="component" value="Unassembled WGS sequence"/>
</dbReference>